<evidence type="ECO:0000256" key="3">
    <source>
        <dbReference type="ARBA" id="ARBA00022475"/>
    </source>
</evidence>
<evidence type="ECO:0000256" key="7">
    <source>
        <dbReference type="RuleBase" id="RU363032"/>
    </source>
</evidence>
<gene>
    <name evidence="9" type="ORF">MRBLWS13_002780</name>
</gene>
<reference evidence="9" key="1">
    <citation type="submission" date="2024-04" db="EMBL/GenBank/DDBJ databases">
        <authorList>
            <person name="Roder T."/>
            <person name="Oberhansli S."/>
            <person name="Kreuzer M."/>
        </authorList>
    </citation>
    <scope>NUCLEOTIDE SEQUENCE</scope>
    <source>
        <strain evidence="9">LWS13-1.2</strain>
    </source>
</reference>
<feature type="transmembrane region" description="Helical" evidence="7">
    <location>
        <begin position="102"/>
        <end position="123"/>
    </location>
</feature>
<evidence type="ECO:0000256" key="2">
    <source>
        <dbReference type="ARBA" id="ARBA00022448"/>
    </source>
</evidence>
<evidence type="ECO:0000256" key="5">
    <source>
        <dbReference type="ARBA" id="ARBA00022989"/>
    </source>
</evidence>
<dbReference type="CDD" id="cd06261">
    <property type="entry name" value="TM_PBP2"/>
    <property type="match status" value="1"/>
</dbReference>
<comment type="similarity">
    <text evidence="7">Belongs to the binding-protein-dependent transport system permease family.</text>
</comment>
<evidence type="ECO:0000259" key="8">
    <source>
        <dbReference type="PROSITE" id="PS50928"/>
    </source>
</evidence>
<keyword evidence="4 7" id="KW-0812">Transmembrane</keyword>
<dbReference type="PROSITE" id="PS50928">
    <property type="entry name" value="ABC_TM1"/>
    <property type="match status" value="1"/>
</dbReference>
<dbReference type="PANTHER" id="PTHR30193:SF37">
    <property type="entry name" value="INNER MEMBRANE ABC TRANSPORTER PERMEASE PROTEIN YCJO"/>
    <property type="match status" value="1"/>
</dbReference>
<dbReference type="InterPro" id="IPR000515">
    <property type="entry name" value="MetI-like"/>
</dbReference>
<feature type="transmembrane region" description="Helical" evidence="7">
    <location>
        <begin position="135"/>
        <end position="155"/>
    </location>
</feature>
<dbReference type="InterPro" id="IPR051393">
    <property type="entry name" value="ABC_transporter_permease"/>
</dbReference>
<dbReference type="GO" id="GO:0055085">
    <property type="term" value="P:transmembrane transport"/>
    <property type="evidence" value="ECO:0007669"/>
    <property type="project" value="InterPro"/>
</dbReference>
<comment type="subcellular location">
    <subcellularLocation>
        <location evidence="1 7">Cell membrane</location>
        <topology evidence="1 7">Multi-pass membrane protein</topology>
    </subcellularLocation>
</comment>
<evidence type="ECO:0000256" key="6">
    <source>
        <dbReference type="ARBA" id="ARBA00023136"/>
    </source>
</evidence>
<proteinExistence type="inferred from homology"/>
<dbReference type="AlphaFoldDB" id="A0AAU6SDW5"/>
<keyword evidence="3" id="KW-1003">Cell membrane</keyword>
<evidence type="ECO:0000256" key="1">
    <source>
        <dbReference type="ARBA" id="ARBA00004651"/>
    </source>
</evidence>
<dbReference type="RefSeq" id="WP_349425940.1">
    <property type="nucleotide sequence ID" value="NZ_CP151632.1"/>
</dbReference>
<dbReference type="GO" id="GO:0005886">
    <property type="term" value="C:plasma membrane"/>
    <property type="evidence" value="ECO:0007669"/>
    <property type="project" value="UniProtKB-SubCell"/>
</dbReference>
<sequence length="321" mass="34788">MASSIEQNEAIALSAATLVEQQPQRRRPRASGLIRSQRRAGWIMLAPAFLNITIFLGVPLVAAAVLSFTDYGLFSPPIFIGFQNYIDLIQDPDFLVSVVNTIVYTLLVVPLGMALALVGALALNMGIRARSLYRVLFYIPVVTATVSVATVWLWILNPNVGLANEILGLFGLPPSRWLTSPDTALASLAMIGIWQGLGTKMVIYLAALQGVDPALLEAARLDGANNWQTFWNVTWPALGPSHFFVLVTSIIASFQVFDLVYVTTKGGPANSTRVLVYDIYENAFSGLHFGLASAESVFMFILIGIFILAGLRLQKGSSSGH</sequence>
<keyword evidence="2 7" id="KW-0813">Transport</keyword>
<feature type="transmembrane region" description="Helical" evidence="7">
    <location>
        <begin position="42"/>
        <end position="66"/>
    </location>
</feature>
<protein>
    <submittedName>
        <fullName evidence="9">Sugar ABC transporter permease</fullName>
    </submittedName>
</protein>
<keyword evidence="6 7" id="KW-0472">Membrane</keyword>
<evidence type="ECO:0000313" key="9">
    <source>
        <dbReference type="EMBL" id="WZO35102.1"/>
    </source>
</evidence>
<keyword evidence="5 7" id="KW-1133">Transmembrane helix</keyword>
<feature type="transmembrane region" description="Helical" evidence="7">
    <location>
        <begin position="184"/>
        <end position="207"/>
    </location>
</feature>
<dbReference type="SUPFAM" id="SSF161098">
    <property type="entry name" value="MetI-like"/>
    <property type="match status" value="1"/>
</dbReference>
<name>A0AAU6SDW5_9MICO</name>
<dbReference type="PANTHER" id="PTHR30193">
    <property type="entry name" value="ABC TRANSPORTER PERMEASE PROTEIN"/>
    <property type="match status" value="1"/>
</dbReference>
<dbReference type="EMBL" id="CP151632">
    <property type="protein sequence ID" value="WZO35102.1"/>
    <property type="molecule type" value="Genomic_DNA"/>
</dbReference>
<organism evidence="9">
    <name type="scientific">Microbacterium sp. LWS13-1.2</name>
    <dbReference type="NCBI Taxonomy" id="3135264"/>
    <lineage>
        <taxon>Bacteria</taxon>
        <taxon>Bacillati</taxon>
        <taxon>Actinomycetota</taxon>
        <taxon>Actinomycetes</taxon>
        <taxon>Micrococcales</taxon>
        <taxon>Microbacteriaceae</taxon>
        <taxon>Microbacterium</taxon>
    </lineage>
</organism>
<accession>A0AAU6SDW5</accession>
<feature type="transmembrane region" description="Helical" evidence="7">
    <location>
        <begin position="283"/>
        <end position="311"/>
    </location>
</feature>
<dbReference type="InterPro" id="IPR035906">
    <property type="entry name" value="MetI-like_sf"/>
</dbReference>
<feature type="domain" description="ABC transmembrane type-1" evidence="8">
    <location>
        <begin position="98"/>
        <end position="310"/>
    </location>
</feature>
<evidence type="ECO:0000256" key="4">
    <source>
        <dbReference type="ARBA" id="ARBA00022692"/>
    </source>
</evidence>
<dbReference type="Gene3D" id="1.10.3720.10">
    <property type="entry name" value="MetI-like"/>
    <property type="match status" value="1"/>
</dbReference>
<dbReference type="Pfam" id="PF00528">
    <property type="entry name" value="BPD_transp_1"/>
    <property type="match status" value="1"/>
</dbReference>